<evidence type="ECO:0000256" key="9">
    <source>
        <dbReference type="SAM" id="MobiDB-lite"/>
    </source>
</evidence>
<proteinExistence type="inferred from homology"/>
<dbReference type="Gene3D" id="3.10.410.10">
    <property type="entry name" value="Formyltetrahydrofolate synthetase, domain 3"/>
    <property type="match status" value="1"/>
</dbReference>
<evidence type="ECO:0000256" key="4">
    <source>
        <dbReference type="ARBA" id="ARBA00022741"/>
    </source>
</evidence>
<feature type="region of interest" description="Disordered" evidence="9">
    <location>
        <begin position="1"/>
        <end position="20"/>
    </location>
</feature>
<accession>A0A845MG43</accession>
<dbReference type="FunFam" id="3.30.1510.10:FF:000001">
    <property type="entry name" value="Formate--tetrahydrofolate ligase"/>
    <property type="match status" value="1"/>
</dbReference>
<evidence type="ECO:0000313" key="11">
    <source>
        <dbReference type="Proteomes" id="UP000445696"/>
    </source>
</evidence>
<organism evidence="10 11">
    <name type="scientific">Sneathiella chungangensis</name>
    <dbReference type="NCBI Taxonomy" id="1418234"/>
    <lineage>
        <taxon>Bacteria</taxon>
        <taxon>Pseudomonadati</taxon>
        <taxon>Pseudomonadota</taxon>
        <taxon>Alphaproteobacteria</taxon>
        <taxon>Sneathiellales</taxon>
        <taxon>Sneathiellaceae</taxon>
        <taxon>Sneathiella</taxon>
    </lineage>
</organism>
<dbReference type="UniPathway" id="UPA00193"/>
<keyword evidence="4 8" id="KW-0547">Nucleotide-binding</keyword>
<protein>
    <recommendedName>
        <fullName evidence="8">Formate--tetrahydrofolate ligase</fullName>
        <ecNumber evidence="8">6.3.4.3</ecNumber>
    </recommendedName>
    <alternativeName>
        <fullName evidence="8">Formyltetrahydrofolate synthetase</fullName>
        <shortName evidence="8">FHS</shortName>
        <shortName evidence="8">FTHFS</shortName>
    </alternativeName>
</protein>
<feature type="binding site" evidence="8">
    <location>
        <begin position="84"/>
        <end position="91"/>
    </location>
    <ligand>
        <name>ATP</name>
        <dbReference type="ChEBI" id="CHEBI:30616"/>
    </ligand>
</feature>
<dbReference type="EC" id="6.3.4.3" evidence="8"/>
<comment type="catalytic activity">
    <reaction evidence="6 8">
        <text>(6S)-5,6,7,8-tetrahydrofolate + formate + ATP = (6R)-10-formyltetrahydrofolate + ADP + phosphate</text>
        <dbReference type="Rhea" id="RHEA:20221"/>
        <dbReference type="ChEBI" id="CHEBI:15740"/>
        <dbReference type="ChEBI" id="CHEBI:30616"/>
        <dbReference type="ChEBI" id="CHEBI:43474"/>
        <dbReference type="ChEBI" id="CHEBI:57453"/>
        <dbReference type="ChEBI" id="CHEBI:195366"/>
        <dbReference type="ChEBI" id="CHEBI:456216"/>
        <dbReference type="EC" id="6.3.4.3"/>
    </reaction>
</comment>
<dbReference type="CDD" id="cd00477">
    <property type="entry name" value="FTHFS"/>
    <property type="match status" value="1"/>
</dbReference>
<evidence type="ECO:0000256" key="8">
    <source>
        <dbReference type="HAMAP-Rule" id="MF_01543"/>
    </source>
</evidence>
<keyword evidence="3 8" id="KW-0436">Ligase</keyword>
<dbReference type="OrthoDB" id="9761733at2"/>
<evidence type="ECO:0000313" key="10">
    <source>
        <dbReference type="EMBL" id="MZR22410.1"/>
    </source>
</evidence>
<dbReference type="FunFam" id="3.10.410.10:FF:000001">
    <property type="entry name" value="Putative formate--tetrahydrofolate ligase"/>
    <property type="match status" value="1"/>
</dbReference>
<evidence type="ECO:0000256" key="1">
    <source>
        <dbReference type="ARBA" id="ARBA00004777"/>
    </source>
</evidence>
<dbReference type="NCBIfam" id="NF010030">
    <property type="entry name" value="PRK13505.1"/>
    <property type="match status" value="1"/>
</dbReference>
<sequence length="575" mass="61852">MLAAFEGGRQAMTDQHKNPKSDIEIAQAAKMKRIAEVAKDSLGIDADKLEPYGHYKAKLSLDYIKTLEKKPDGKLILVTAMTPTPAGEGKTTTTVGLGDGLNRIGKKAIICLREPSLGPCFGMKGGAAGGGYAQVVPMTDINLHFTGDFHAIGVANNLLAALVDNHIYWGNQLGLDERRIIWRRVVDMNDRALRNIVNSLGGIADGFPREDHFDITVASEVMAIFCLATDIDDLKRRLGNIIVGYTREKKPVFAKDLDAHGAMTVLLKDAFQPNLVQTLENNPAFIHGGPFANIAHGCNSVLATKTALKLADYVVTEAGFGADLGAEKFLDIKCRKAGLKPEIAVVVATIRALKMHGGVAKEDLGKENVKAVIDGAENLSRHVENLKKFGLLVIVAINKFSADTKEEVDQVRQICAELGVDAIESDHWGNGGAGAKDLAKAVVKKIDQNGSNYAPLYNDALPLWDKVRTVAQTLYGAQGIIADKKVRDQFKELQDGGFGHYPVCIAKTQYSFSTDPNLKGAPSNHVVPIREVRISGGAEFVVAVCGNIMTMPGLPRIPAANSIDVNEAGEIVGLF</sequence>
<dbReference type="GO" id="GO:0004329">
    <property type="term" value="F:formate-tetrahydrofolate ligase activity"/>
    <property type="evidence" value="ECO:0007669"/>
    <property type="project" value="UniProtKB-UniRule"/>
</dbReference>
<keyword evidence="5 8" id="KW-0067">ATP-binding</keyword>
<dbReference type="HAMAP" id="MF_01543">
    <property type="entry name" value="FTHFS"/>
    <property type="match status" value="1"/>
</dbReference>
<keyword evidence="11" id="KW-1185">Reference proteome</keyword>
<keyword evidence="2 8" id="KW-0554">One-carbon metabolism</keyword>
<dbReference type="PROSITE" id="PS00722">
    <property type="entry name" value="FTHFS_2"/>
    <property type="match status" value="1"/>
</dbReference>
<dbReference type="GO" id="GO:0005524">
    <property type="term" value="F:ATP binding"/>
    <property type="evidence" value="ECO:0007669"/>
    <property type="project" value="UniProtKB-UniRule"/>
</dbReference>
<comment type="similarity">
    <text evidence="7 8">Belongs to the formate--tetrahydrofolate ligase family.</text>
</comment>
<dbReference type="Gene3D" id="3.30.1510.10">
    <property type="entry name" value="Domain 2, N(10)-formyltetrahydrofolate synthetase"/>
    <property type="match status" value="1"/>
</dbReference>
<dbReference type="EMBL" id="WTVA01000003">
    <property type="protein sequence ID" value="MZR22410.1"/>
    <property type="molecule type" value="Genomic_DNA"/>
</dbReference>
<dbReference type="Gene3D" id="3.40.50.300">
    <property type="entry name" value="P-loop containing nucleotide triphosphate hydrolases"/>
    <property type="match status" value="1"/>
</dbReference>
<evidence type="ECO:0000256" key="2">
    <source>
        <dbReference type="ARBA" id="ARBA00022563"/>
    </source>
</evidence>
<dbReference type="GO" id="GO:0035999">
    <property type="term" value="P:tetrahydrofolate interconversion"/>
    <property type="evidence" value="ECO:0007669"/>
    <property type="project" value="UniProtKB-UniRule"/>
</dbReference>
<dbReference type="InterPro" id="IPR027417">
    <property type="entry name" value="P-loop_NTPase"/>
</dbReference>
<evidence type="ECO:0000256" key="5">
    <source>
        <dbReference type="ARBA" id="ARBA00022840"/>
    </source>
</evidence>
<name>A0A845MG43_9PROT</name>
<dbReference type="Proteomes" id="UP000445696">
    <property type="component" value="Unassembled WGS sequence"/>
</dbReference>
<evidence type="ECO:0000256" key="7">
    <source>
        <dbReference type="ARBA" id="ARBA00061363"/>
    </source>
</evidence>
<dbReference type="InterPro" id="IPR000559">
    <property type="entry name" value="Formate_THF_ligase"/>
</dbReference>
<evidence type="ECO:0000256" key="3">
    <source>
        <dbReference type="ARBA" id="ARBA00022598"/>
    </source>
</evidence>
<comment type="caution">
    <text evidence="10">The sequence shown here is derived from an EMBL/GenBank/DDBJ whole genome shotgun (WGS) entry which is preliminary data.</text>
</comment>
<dbReference type="InterPro" id="IPR020628">
    <property type="entry name" value="Formate_THF_ligase_CS"/>
</dbReference>
<reference evidence="10 11" key="1">
    <citation type="journal article" date="2014" name="Int. J. Syst. Evol. Microbiol.">
        <title>Sneathiella chungangensis sp. nov., isolated from a marine sand, and emended description of the genus Sneathiella.</title>
        <authorList>
            <person name="Siamphan C."/>
            <person name="Kim H."/>
            <person name="Lee J.S."/>
            <person name="Kim W."/>
        </authorList>
    </citation>
    <scope>NUCLEOTIDE SEQUENCE [LARGE SCALE GENOMIC DNA]</scope>
    <source>
        <strain evidence="10 11">KCTC 32476</strain>
    </source>
</reference>
<gene>
    <name evidence="8" type="primary">fhs</name>
    <name evidence="10" type="ORF">GQF03_08705</name>
</gene>
<comment type="pathway">
    <text evidence="1 8">One-carbon metabolism; tetrahydrofolate interconversion.</text>
</comment>
<dbReference type="PROSITE" id="PS00721">
    <property type="entry name" value="FTHFS_1"/>
    <property type="match status" value="1"/>
</dbReference>
<dbReference type="Pfam" id="PF01268">
    <property type="entry name" value="FTHFS"/>
    <property type="match status" value="1"/>
</dbReference>
<dbReference type="AlphaFoldDB" id="A0A845MG43"/>
<dbReference type="SUPFAM" id="SSF52540">
    <property type="entry name" value="P-loop containing nucleoside triphosphate hydrolases"/>
    <property type="match status" value="1"/>
</dbReference>
<evidence type="ECO:0000256" key="6">
    <source>
        <dbReference type="ARBA" id="ARBA00049033"/>
    </source>
</evidence>